<dbReference type="AlphaFoldDB" id="A0A7E4VLZ9"/>
<dbReference type="GO" id="GO:0035973">
    <property type="term" value="P:aggrephagy"/>
    <property type="evidence" value="ECO:0007669"/>
    <property type="project" value="TreeGrafter"/>
</dbReference>
<feature type="domain" description="Peptidase C54 catalytic" evidence="13">
    <location>
        <begin position="52"/>
        <end position="423"/>
    </location>
</feature>
<dbReference type="Proteomes" id="UP000492821">
    <property type="component" value="Unassembled WGS sequence"/>
</dbReference>
<proteinExistence type="inferred from homology"/>
<evidence type="ECO:0000256" key="7">
    <source>
        <dbReference type="ARBA" id="ARBA00022807"/>
    </source>
</evidence>
<keyword evidence="6 11" id="KW-0378">Hydrolase</keyword>
<evidence type="ECO:0000313" key="14">
    <source>
        <dbReference type="Proteomes" id="UP000492821"/>
    </source>
</evidence>
<keyword evidence="3" id="KW-0813">Transport</keyword>
<dbReference type="GO" id="GO:0000423">
    <property type="term" value="P:mitophagy"/>
    <property type="evidence" value="ECO:0007669"/>
    <property type="project" value="TreeGrafter"/>
</dbReference>
<dbReference type="InterPro" id="IPR038765">
    <property type="entry name" value="Papain-like_cys_pep_sf"/>
</dbReference>
<evidence type="ECO:0000256" key="5">
    <source>
        <dbReference type="ARBA" id="ARBA00022670"/>
    </source>
</evidence>
<organism evidence="14 15">
    <name type="scientific">Panagrellus redivivus</name>
    <name type="common">Microworm</name>
    <dbReference type="NCBI Taxonomy" id="6233"/>
    <lineage>
        <taxon>Eukaryota</taxon>
        <taxon>Metazoa</taxon>
        <taxon>Ecdysozoa</taxon>
        <taxon>Nematoda</taxon>
        <taxon>Chromadorea</taxon>
        <taxon>Rhabditida</taxon>
        <taxon>Tylenchina</taxon>
        <taxon>Panagrolaimomorpha</taxon>
        <taxon>Panagrolaimoidea</taxon>
        <taxon>Panagrolaimidae</taxon>
        <taxon>Panagrellus</taxon>
    </lineage>
</organism>
<evidence type="ECO:0000256" key="12">
    <source>
        <dbReference type="SAM" id="MobiDB-lite"/>
    </source>
</evidence>
<dbReference type="GO" id="GO:0005737">
    <property type="term" value="C:cytoplasm"/>
    <property type="evidence" value="ECO:0007669"/>
    <property type="project" value="UniProtKB-SubCell"/>
</dbReference>
<dbReference type="InterPro" id="IPR046792">
    <property type="entry name" value="Peptidase_C54_cat"/>
</dbReference>
<feature type="region of interest" description="Disordered" evidence="12">
    <location>
        <begin position="315"/>
        <end position="381"/>
    </location>
</feature>
<dbReference type="GO" id="GO:0034727">
    <property type="term" value="P:piecemeal microautophagy of the nucleus"/>
    <property type="evidence" value="ECO:0007669"/>
    <property type="project" value="TreeGrafter"/>
</dbReference>
<evidence type="ECO:0000313" key="15">
    <source>
        <dbReference type="WBParaSite" id="Pan_g22511.t1"/>
    </source>
</evidence>
<dbReference type="SUPFAM" id="SSF54001">
    <property type="entry name" value="Cysteine proteinases"/>
    <property type="match status" value="2"/>
</dbReference>
<evidence type="ECO:0000256" key="3">
    <source>
        <dbReference type="ARBA" id="ARBA00022448"/>
    </source>
</evidence>
<evidence type="ECO:0000256" key="11">
    <source>
        <dbReference type="RuleBase" id="RU363115"/>
    </source>
</evidence>
<name>A0A7E4VLZ9_PANRE</name>
<dbReference type="PANTHER" id="PTHR22624:SF49">
    <property type="entry name" value="CYSTEINE PROTEASE"/>
    <property type="match status" value="1"/>
</dbReference>
<dbReference type="GO" id="GO:0015031">
    <property type="term" value="P:protein transport"/>
    <property type="evidence" value="ECO:0007669"/>
    <property type="project" value="UniProtKB-KW"/>
</dbReference>
<evidence type="ECO:0000256" key="4">
    <source>
        <dbReference type="ARBA" id="ARBA00022490"/>
    </source>
</evidence>
<dbReference type="PANTHER" id="PTHR22624">
    <property type="entry name" value="CYSTEINE PROTEASE ATG4"/>
    <property type="match status" value="1"/>
</dbReference>
<evidence type="ECO:0000256" key="2">
    <source>
        <dbReference type="ARBA" id="ARBA00010958"/>
    </source>
</evidence>
<reference evidence="15" key="2">
    <citation type="submission" date="2020-10" db="UniProtKB">
        <authorList>
            <consortium name="WormBaseParasite"/>
        </authorList>
    </citation>
    <scope>IDENTIFICATION</scope>
</reference>
<comment type="subcellular location">
    <subcellularLocation>
        <location evidence="1 11">Cytoplasm</location>
    </subcellularLocation>
</comment>
<comment type="function">
    <text evidence="11">Cysteine protease that plays a key role in autophagy by mediating both proteolytic activation and delipidation of ATG8 family proteins.</text>
</comment>
<feature type="compositionally biased region" description="Polar residues" evidence="12">
    <location>
        <begin position="315"/>
        <end position="330"/>
    </location>
</feature>
<comment type="catalytic activity">
    <reaction evidence="10">
        <text>[protein]-C-terminal L-amino acid-glycyl-phosphatidylethanolamide + H2O = [protein]-C-terminal L-amino acid-glycine + a 1,2-diacyl-sn-glycero-3-phosphoethanolamine</text>
        <dbReference type="Rhea" id="RHEA:67548"/>
        <dbReference type="Rhea" id="RHEA-COMP:17323"/>
        <dbReference type="Rhea" id="RHEA-COMP:17324"/>
        <dbReference type="ChEBI" id="CHEBI:15377"/>
        <dbReference type="ChEBI" id="CHEBI:64612"/>
        <dbReference type="ChEBI" id="CHEBI:172940"/>
        <dbReference type="ChEBI" id="CHEBI:172941"/>
    </reaction>
    <physiologicalReaction direction="left-to-right" evidence="10">
        <dbReference type="Rhea" id="RHEA:67549"/>
    </physiologicalReaction>
</comment>
<evidence type="ECO:0000256" key="6">
    <source>
        <dbReference type="ARBA" id="ARBA00022801"/>
    </source>
</evidence>
<dbReference type="GO" id="GO:0016485">
    <property type="term" value="P:protein processing"/>
    <property type="evidence" value="ECO:0007669"/>
    <property type="project" value="TreeGrafter"/>
</dbReference>
<keyword evidence="9 11" id="KW-0072">Autophagy</keyword>
<dbReference type="WBParaSite" id="Pan_g22511.t1">
    <property type="protein sequence ID" value="Pan_g22511.t1"/>
    <property type="gene ID" value="Pan_g22511"/>
</dbReference>
<keyword evidence="4 11" id="KW-0963">Cytoplasm</keyword>
<reference evidence="14" key="1">
    <citation type="journal article" date="2013" name="Genetics">
        <title>The draft genome and transcriptome of Panagrellus redivivus are shaped by the harsh demands of a free-living lifestyle.</title>
        <authorList>
            <person name="Srinivasan J."/>
            <person name="Dillman A.R."/>
            <person name="Macchietto M.G."/>
            <person name="Heikkinen L."/>
            <person name="Lakso M."/>
            <person name="Fracchia K.M."/>
            <person name="Antoshechkin I."/>
            <person name="Mortazavi A."/>
            <person name="Wong G."/>
            <person name="Sternberg P.W."/>
        </authorList>
    </citation>
    <scope>NUCLEOTIDE SEQUENCE [LARGE SCALE GENOMIC DNA]</scope>
    <source>
        <strain evidence="14">MT8872</strain>
    </source>
</reference>
<sequence length="486" mass="54583">MQALQALSNNIMETYFSLEAGFADLDGASAFKEGEFVYLLGECFLSDKVDDIKAFSTSRLWFTYRKNFAAIGGTDLTSDQGWGCMLRCGQMLLAQTLSVIHLGRSWTWERNSTDESYRRLLKMFQDKRTSLYSLHQIAKMGVSEKKEVGQWFGPNTVAQVLKKLVVYDNWSQLAIHVAMDSILISDDVKAMAYARPPSTYLEDISTPRAVEEEEKTWRPLLIIVPLRLGLTVINKCYLTAIQEYFKLPQCMGILGGRPNHAVYFYGVSNDKMLYLDPHVCQDAINIDNDSYETIPSNQDCSEISSKPISSCQSHASQTSMEYVSNPANDVTSTTSSPPPISTPEDPEVDATPTTALPEPLSDSEGIDDTSPGRSSATSPSFDPFDDSSYHCPYLMHMDFETLDPSLALSFLCTCEDDYTDLVQRLPEILNASKPPLFDLLEKRPFGFPKFVPYTDFNDSKNINEVNEFEDFGDSKFNSDEEFEVLS</sequence>
<evidence type="ECO:0000259" key="13">
    <source>
        <dbReference type="Pfam" id="PF03416"/>
    </source>
</evidence>
<evidence type="ECO:0000256" key="8">
    <source>
        <dbReference type="ARBA" id="ARBA00022927"/>
    </source>
</evidence>
<dbReference type="GO" id="GO:0019786">
    <property type="term" value="F:protein-phosphatidylethanolamide deconjugating activity"/>
    <property type="evidence" value="ECO:0007669"/>
    <property type="project" value="InterPro"/>
</dbReference>
<evidence type="ECO:0000256" key="9">
    <source>
        <dbReference type="ARBA" id="ARBA00023006"/>
    </source>
</evidence>
<dbReference type="EC" id="3.4.22.-" evidence="11"/>
<accession>A0A7E4VLZ9</accession>
<evidence type="ECO:0000256" key="1">
    <source>
        <dbReference type="ARBA" id="ARBA00004496"/>
    </source>
</evidence>
<keyword evidence="8 11" id="KW-0653">Protein transport</keyword>
<evidence type="ECO:0000256" key="10">
    <source>
        <dbReference type="ARBA" id="ARBA00029362"/>
    </source>
</evidence>
<keyword evidence="7" id="KW-0788">Thiol protease</keyword>
<comment type="similarity">
    <text evidence="2 11">Belongs to the peptidase C54 family.</text>
</comment>
<dbReference type="Pfam" id="PF03416">
    <property type="entry name" value="Peptidase_C54"/>
    <property type="match status" value="1"/>
</dbReference>
<dbReference type="GO" id="GO:0000045">
    <property type="term" value="P:autophagosome assembly"/>
    <property type="evidence" value="ECO:0007669"/>
    <property type="project" value="TreeGrafter"/>
</dbReference>
<keyword evidence="5 11" id="KW-0645">Protease</keyword>
<protein>
    <recommendedName>
        <fullName evidence="11">Cysteine protease</fullName>
        <ecNumber evidence="11">3.4.22.-</ecNumber>
    </recommendedName>
</protein>
<dbReference type="GO" id="GO:0004197">
    <property type="term" value="F:cysteine-type endopeptidase activity"/>
    <property type="evidence" value="ECO:0007669"/>
    <property type="project" value="TreeGrafter"/>
</dbReference>
<keyword evidence="14" id="KW-1185">Reference proteome</keyword>
<dbReference type="InterPro" id="IPR005078">
    <property type="entry name" value="Peptidase_C54"/>
</dbReference>